<dbReference type="HAMAP" id="MF_00287">
    <property type="entry name" value="BdbC"/>
    <property type="match status" value="1"/>
</dbReference>
<dbReference type="NCBIfam" id="NF002849">
    <property type="entry name" value="PRK03113.1"/>
    <property type="match status" value="1"/>
</dbReference>
<keyword evidence="15" id="KW-1185">Reference proteome</keyword>
<feature type="transmembrane region" description="Helical" evidence="13">
    <location>
        <begin position="115"/>
        <end position="138"/>
    </location>
</feature>
<dbReference type="SUPFAM" id="SSF158442">
    <property type="entry name" value="DsbB-like"/>
    <property type="match status" value="1"/>
</dbReference>
<feature type="transmembrane region" description="Helical" evidence="13">
    <location>
        <begin position="45"/>
        <end position="65"/>
    </location>
</feature>
<gene>
    <name evidence="12" type="primary">bdbC</name>
    <name evidence="14" type="ORF">ACFQ2J_07930</name>
</gene>
<keyword evidence="12" id="KW-1003">Cell membrane</keyword>
<dbReference type="Pfam" id="PF02600">
    <property type="entry name" value="DsbB"/>
    <property type="match status" value="1"/>
</dbReference>
<evidence type="ECO:0000256" key="4">
    <source>
        <dbReference type="ARBA" id="ARBA00022692"/>
    </source>
</evidence>
<keyword evidence="8 12" id="KW-0472">Membrane</keyword>
<keyword evidence="3 12" id="KW-0813">Transport</keyword>
<comment type="subcellular location">
    <subcellularLocation>
        <location evidence="12">Cell membrane</location>
        <topology evidence="12">Multi-pass membrane protein</topology>
    </subcellularLocation>
    <subcellularLocation>
        <location evidence="1">Membrane</location>
        <topology evidence="1">Multi-pass membrane protein</topology>
    </subcellularLocation>
</comment>
<dbReference type="PIRSF" id="PIRSF036659">
    <property type="entry name" value="BdbC"/>
    <property type="match status" value="1"/>
</dbReference>
<evidence type="ECO:0000256" key="7">
    <source>
        <dbReference type="ARBA" id="ARBA00023002"/>
    </source>
</evidence>
<keyword evidence="11 12" id="KW-0676">Redox-active center</keyword>
<feature type="transmembrane region" description="Helical" evidence="13">
    <location>
        <begin position="72"/>
        <end position="89"/>
    </location>
</feature>
<evidence type="ECO:0000256" key="10">
    <source>
        <dbReference type="ARBA" id="ARBA00023186"/>
    </source>
</evidence>
<evidence type="ECO:0000256" key="8">
    <source>
        <dbReference type="ARBA" id="ARBA00023136"/>
    </source>
</evidence>
<comment type="function">
    <text evidence="12">Required for disulfide bond formation in some proteins.</text>
</comment>
<organism evidence="14 15">
    <name type="scientific">Thalassobacillus hwangdonensis</name>
    <dbReference type="NCBI Taxonomy" id="546108"/>
    <lineage>
        <taxon>Bacteria</taxon>
        <taxon>Bacillati</taxon>
        <taxon>Bacillota</taxon>
        <taxon>Bacilli</taxon>
        <taxon>Bacillales</taxon>
        <taxon>Bacillaceae</taxon>
        <taxon>Thalassobacillus</taxon>
    </lineage>
</organism>
<evidence type="ECO:0000256" key="3">
    <source>
        <dbReference type="ARBA" id="ARBA00022448"/>
    </source>
</evidence>
<dbReference type="InterPro" id="IPR003752">
    <property type="entry name" value="DiS_bond_form_DsbB/BdbC"/>
</dbReference>
<comment type="caution">
    <text evidence="14">The sequence shown here is derived from an EMBL/GenBank/DDBJ whole genome shotgun (WGS) entry which is preliminary data.</text>
</comment>
<feature type="disulfide bond" description="Redox-active" evidence="12">
    <location>
        <begin position="41"/>
        <end position="44"/>
    </location>
</feature>
<keyword evidence="5 12" id="KW-0249">Electron transport</keyword>
<evidence type="ECO:0000256" key="11">
    <source>
        <dbReference type="ARBA" id="ARBA00023284"/>
    </source>
</evidence>
<keyword evidence="6 12" id="KW-1133">Transmembrane helix</keyword>
<proteinExistence type="inferred from homology"/>
<keyword evidence="4 12" id="KW-0812">Transmembrane</keyword>
<evidence type="ECO:0000256" key="9">
    <source>
        <dbReference type="ARBA" id="ARBA00023157"/>
    </source>
</evidence>
<evidence type="ECO:0000256" key="12">
    <source>
        <dbReference type="HAMAP-Rule" id="MF_00287"/>
    </source>
</evidence>
<dbReference type="Proteomes" id="UP001596990">
    <property type="component" value="Unassembled WGS sequence"/>
</dbReference>
<comment type="similarity">
    <text evidence="2 12">Belongs to the DsbB family. BdbC subfamily.</text>
</comment>
<dbReference type="InterPro" id="IPR012187">
    <property type="entry name" value="Disulphide_bond_form_BdbC"/>
</dbReference>
<keyword evidence="7 12" id="KW-0560">Oxidoreductase</keyword>
<accession>A0ABW3L370</accession>
<dbReference type="InterPro" id="IPR023380">
    <property type="entry name" value="DsbB-like_sf"/>
</dbReference>
<reference evidence="15" key="1">
    <citation type="journal article" date="2019" name="Int. J. Syst. Evol. Microbiol.">
        <title>The Global Catalogue of Microorganisms (GCM) 10K type strain sequencing project: providing services to taxonomists for standard genome sequencing and annotation.</title>
        <authorList>
            <consortium name="The Broad Institute Genomics Platform"/>
            <consortium name="The Broad Institute Genome Sequencing Center for Infectious Disease"/>
            <person name="Wu L."/>
            <person name="Ma J."/>
        </authorList>
    </citation>
    <scope>NUCLEOTIDE SEQUENCE [LARGE SCALE GENOMIC DNA]</scope>
    <source>
        <strain evidence="15">CCUG 56607</strain>
    </source>
</reference>
<evidence type="ECO:0000313" key="15">
    <source>
        <dbReference type="Proteomes" id="UP001596990"/>
    </source>
</evidence>
<protein>
    <recommendedName>
        <fullName evidence="12">Probable disulfide formation protein</fullName>
    </recommendedName>
    <alternativeName>
        <fullName evidence="12">Disulfide oxidoreductase</fullName>
    </alternativeName>
    <alternativeName>
        <fullName evidence="12">Thiol-disulfide oxidoreductase</fullName>
    </alternativeName>
</protein>
<sequence>MSSVKNEASRKAYHLYFAWLISIIATLGSLYFSEIKEYIPCELCWYQRIFMYPLSILLGIATFYNERQIIKYVLPLSIIGGSISLFHYLEQKVPGFAQIKPCAQGVPCSAEYINWLGFITIPFLALTAFVSITVILWFGRKK</sequence>
<feature type="disulfide bond" description="Redox-active" evidence="12">
    <location>
        <begin position="102"/>
        <end position="108"/>
    </location>
</feature>
<dbReference type="PANTHER" id="PTHR43469:SF1">
    <property type="entry name" value="SPBETA PROPHAGE-DERIVED DISULFIDE BOND FORMATION PROTEIN B"/>
    <property type="match status" value="1"/>
</dbReference>
<dbReference type="EMBL" id="JBHTKL010000002">
    <property type="protein sequence ID" value="MFD1019118.1"/>
    <property type="molecule type" value="Genomic_DNA"/>
</dbReference>
<evidence type="ECO:0000256" key="6">
    <source>
        <dbReference type="ARBA" id="ARBA00022989"/>
    </source>
</evidence>
<evidence type="ECO:0000256" key="5">
    <source>
        <dbReference type="ARBA" id="ARBA00022982"/>
    </source>
</evidence>
<keyword evidence="10 12" id="KW-0143">Chaperone</keyword>
<dbReference type="PANTHER" id="PTHR43469">
    <property type="entry name" value="DISULFIDE FORMATION PROTEIN-RELATED"/>
    <property type="match status" value="1"/>
</dbReference>
<dbReference type="RefSeq" id="WP_386058438.1">
    <property type="nucleotide sequence ID" value="NZ_JBHTKL010000002.1"/>
</dbReference>
<feature type="transmembrane region" description="Helical" evidence="13">
    <location>
        <begin position="12"/>
        <end position="33"/>
    </location>
</feature>
<name>A0ABW3L370_9BACI</name>
<evidence type="ECO:0000256" key="2">
    <source>
        <dbReference type="ARBA" id="ARBA00007602"/>
    </source>
</evidence>
<evidence type="ECO:0000313" key="14">
    <source>
        <dbReference type="EMBL" id="MFD1019118.1"/>
    </source>
</evidence>
<keyword evidence="9 12" id="KW-1015">Disulfide bond</keyword>
<dbReference type="Gene3D" id="1.20.1550.10">
    <property type="entry name" value="DsbB-like"/>
    <property type="match status" value="1"/>
</dbReference>
<evidence type="ECO:0000256" key="13">
    <source>
        <dbReference type="SAM" id="Phobius"/>
    </source>
</evidence>
<evidence type="ECO:0000256" key="1">
    <source>
        <dbReference type="ARBA" id="ARBA00004141"/>
    </source>
</evidence>